<protein>
    <submittedName>
        <fullName evidence="3">Aromatic-rich protein family</fullName>
    </submittedName>
</protein>
<evidence type="ECO:0000313" key="4">
    <source>
        <dbReference type="Proteomes" id="UP000055047"/>
    </source>
</evidence>
<dbReference type="Pfam" id="PF03364">
    <property type="entry name" value="Polyketide_cyc"/>
    <property type="match status" value="1"/>
</dbReference>
<proteinExistence type="inferred from homology"/>
<dbReference type="AlphaFoldDB" id="A0A098EHU4"/>
<dbReference type="SUPFAM" id="SSF55961">
    <property type="entry name" value="Bet v1-like"/>
    <property type="match status" value="1"/>
</dbReference>
<dbReference type="InterPro" id="IPR023393">
    <property type="entry name" value="START-like_dom_sf"/>
</dbReference>
<comment type="similarity">
    <text evidence="1">Belongs to the ribosome association toxin RatA family.</text>
</comment>
<reference evidence="3 4" key="1">
    <citation type="submission" date="2014-09" db="EMBL/GenBank/DDBJ databases">
        <authorList>
            <person name="Loux Valentin"/>
            <person name="Dugat Thibaut"/>
        </authorList>
    </citation>
    <scope>NUCLEOTIDE SEQUENCE [LARGE SCALE GENOMIC DNA]</scope>
    <source>
        <strain evidence="3 4">BOV-10_179</strain>
    </source>
</reference>
<dbReference type="EMBL" id="CCXQ01000106">
    <property type="protein sequence ID" value="CEG20871.1"/>
    <property type="molecule type" value="Genomic_DNA"/>
</dbReference>
<dbReference type="CDD" id="cd07813">
    <property type="entry name" value="COQ10p_like"/>
    <property type="match status" value="1"/>
</dbReference>
<gene>
    <name evidence="3" type="ORF">ANAPHAGO_01068</name>
</gene>
<evidence type="ECO:0000256" key="1">
    <source>
        <dbReference type="ARBA" id="ARBA00008918"/>
    </source>
</evidence>
<dbReference type="GO" id="GO:0045333">
    <property type="term" value="P:cellular respiration"/>
    <property type="evidence" value="ECO:0007669"/>
    <property type="project" value="InterPro"/>
</dbReference>
<dbReference type="RefSeq" id="WP_060757872.1">
    <property type="nucleotide sequence ID" value="NZ_CCXQ01000106.1"/>
</dbReference>
<evidence type="ECO:0000259" key="2">
    <source>
        <dbReference type="Pfam" id="PF03364"/>
    </source>
</evidence>
<dbReference type="PANTHER" id="PTHR12901:SF10">
    <property type="entry name" value="COENZYME Q-BINDING PROTEIN COQ10, MITOCHONDRIAL"/>
    <property type="match status" value="1"/>
</dbReference>
<dbReference type="Gene3D" id="3.30.530.20">
    <property type="match status" value="1"/>
</dbReference>
<dbReference type="PANTHER" id="PTHR12901">
    <property type="entry name" value="SPERM PROTEIN HOMOLOG"/>
    <property type="match status" value="1"/>
</dbReference>
<feature type="domain" description="Coenzyme Q-binding protein COQ10 START" evidence="2">
    <location>
        <begin position="15"/>
        <end position="144"/>
    </location>
</feature>
<accession>A0A098EHU4</accession>
<dbReference type="Proteomes" id="UP000055047">
    <property type="component" value="Unassembled WGS sequence"/>
</dbReference>
<dbReference type="InterPro" id="IPR005031">
    <property type="entry name" value="COQ10_START"/>
</dbReference>
<evidence type="ECO:0000313" key="3">
    <source>
        <dbReference type="EMBL" id="CEG20871.1"/>
    </source>
</evidence>
<dbReference type="GO" id="GO:0048039">
    <property type="term" value="F:ubiquinone binding"/>
    <property type="evidence" value="ECO:0007669"/>
    <property type="project" value="InterPro"/>
</dbReference>
<name>A0A098EHU4_ANAPH</name>
<sequence>MVRARRGFSKSEVLSFPAKDIFSIVLDVEKYPAFLPWCKEVVILEKHDASMFVKLVAQFMSLEGAYTSEVSFSAPTLESPGWIRAVSTDGVFNTLCSEWNFLPKNERETLVTFFVNFSFKNRMLQFAFDMASSMAISNISRAFKNRAYQLLK</sequence>
<dbReference type="InterPro" id="IPR044996">
    <property type="entry name" value="COQ10-like"/>
</dbReference>
<organism evidence="3 4">
    <name type="scientific">Anaplasma phagocytophilum</name>
    <name type="common">Ehrlichia phagocytophila</name>
    <dbReference type="NCBI Taxonomy" id="948"/>
    <lineage>
        <taxon>Bacteria</taxon>
        <taxon>Pseudomonadati</taxon>
        <taxon>Pseudomonadota</taxon>
        <taxon>Alphaproteobacteria</taxon>
        <taxon>Rickettsiales</taxon>
        <taxon>Anaplasmataceae</taxon>
        <taxon>Anaplasma</taxon>
        <taxon>phagocytophilum group</taxon>
    </lineage>
</organism>